<name>A0A5E4C8Q1_MARMO</name>
<evidence type="ECO:0000313" key="3">
    <source>
        <dbReference type="EMBL" id="VTJ77361.1"/>
    </source>
</evidence>
<keyword evidence="4" id="KW-1185">Reference proteome</keyword>
<sequence length="88" mass="9306">MPKEEGGTGRSEAGGRGPLRLRLGRQRHRQSQDTEQQREGLELEAETRASTGQIPVPSLHGTDSADTVGPADLSPVPAGRKADLPLVA</sequence>
<protein>
    <submittedName>
        <fullName evidence="3">Uncharacterized protein</fullName>
    </submittedName>
</protein>
<feature type="compositionally biased region" description="Basic and acidic residues" evidence="1">
    <location>
        <begin position="30"/>
        <end position="47"/>
    </location>
</feature>
<dbReference type="Proteomes" id="UP000662637">
    <property type="component" value="Unassembled WGS sequence"/>
</dbReference>
<accession>A0A5E4C8Q1</accession>
<feature type="region of interest" description="Disordered" evidence="1">
    <location>
        <begin position="1"/>
        <end position="88"/>
    </location>
</feature>
<reference evidence="3 4" key="1">
    <citation type="submission" date="2019-04" db="EMBL/GenBank/DDBJ databases">
        <authorList>
            <person name="Alioto T."/>
            <person name="Alioto T."/>
        </authorList>
    </citation>
    <scope>NUCLEOTIDE SEQUENCE [LARGE SCALE GENOMIC DNA]</scope>
</reference>
<dbReference type="AlphaFoldDB" id="A0A5E4C8Q1"/>
<dbReference type="Proteomes" id="UP000335636">
    <property type="component" value="Unassembled WGS sequence"/>
</dbReference>
<gene>
    <name evidence="2" type="ORF">GHT09_001872</name>
    <name evidence="3" type="ORF">MONAX_5E044534</name>
</gene>
<evidence type="ECO:0000313" key="4">
    <source>
        <dbReference type="Proteomes" id="UP000335636"/>
    </source>
</evidence>
<organism evidence="3 4">
    <name type="scientific">Marmota monax</name>
    <name type="common">Woodchuck</name>
    <dbReference type="NCBI Taxonomy" id="9995"/>
    <lineage>
        <taxon>Eukaryota</taxon>
        <taxon>Metazoa</taxon>
        <taxon>Chordata</taxon>
        <taxon>Craniata</taxon>
        <taxon>Vertebrata</taxon>
        <taxon>Euteleostomi</taxon>
        <taxon>Mammalia</taxon>
        <taxon>Eutheria</taxon>
        <taxon>Euarchontoglires</taxon>
        <taxon>Glires</taxon>
        <taxon>Rodentia</taxon>
        <taxon>Sciuromorpha</taxon>
        <taxon>Sciuridae</taxon>
        <taxon>Xerinae</taxon>
        <taxon>Marmotini</taxon>
        <taxon>Marmota</taxon>
    </lineage>
</organism>
<proteinExistence type="predicted"/>
<feature type="compositionally biased region" description="Gly residues" evidence="1">
    <location>
        <begin position="8"/>
        <end position="17"/>
    </location>
</feature>
<evidence type="ECO:0000313" key="2">
    <source>
        <dbReference type="EMBL" id="KAF7486223.1"/>
    </source>
</evidence>
<dbReference type="EMBL" id="CABDUW010000967">
    <property type="protein sequence ID" value="VTJ77361.1"/>
    <property type="molecule type" value="Genomic_DNA"/>
</dbReference>
<evidence type="ECO:0000256" key="1">
    <source>
        <dbReference type="SAM" id="MobiDB-lite"/>
    </source>
</evidence>
<dbReference type="EMBL" id="WJEC01000055">
    <property type="protein sequence ID" value="KAF7486223.1"/>
    <property type="molecule type" value="Genomic_DNA"/>
</dbReference>
<reference evidence="2" key="2">
    <citation type="submission" date="2020-08" db="EMBL/GenBank/DDBJ databases">
        <authorList>
            <person name="Shumante A."/>
            <person name="Zimin A.V."/>
            <person name="Puiu D."/>
            <person name="Salzberg S.L."/>
        </authorList>
    </citation>
    <scope>NUCLEOTIDE SEQUENCE</scope>
    <source>
        <strain evidence="2">WC2-LM</strain>
        <tissue evidence="2">Liver</tissue>
    </source>
</reference>